<keyword evidence="6 8" id="KW-0326">Glycosidase</keyword>
<keyword evidence="4" id="KW-0136">Cellulose degradation</keyword>
<feature type="compositionally biased region" description="Polar residues" evidence="9">
    <location>
        <begin position="1"/>
        <end position="15"/>
    </location>
</feature>
<evidence type="ECO:0000256" key="10">
    <source>
        <dbReference type="SAM" id="Phobius"/>
    </source>
</evidence>
<keyword evidence="10" id="KW-0472">Membrane</keyword>
<dbReference type="InterPro" id="IPR018087">
    <property type="entry name" value="Glyco_hydro_5_CS"/>
</dbReference>
<comment type="similarity">
    <text evidence="8">Belongs to the glycosyl hydrolase 5 (cellulase A) family.</text>
</comment>
<sequence length="432" mass="47872">MNSPMDNNVPTVSETTESKRGRRSYRLRVGIAAGVVVAAAVGGTVTAFAVNSEPASSSASNGSSALSASNGKAAAVDGPLSTKGSDIVDSKGHKVVLTGINWFGMETGSFAPHGLWARNWKSMLDQIAHNGFNTIRLPYSNEIFAAKSKPNGIDYKQNPDLKGLTGQQIMDKIVKGATDRGMMVILDQHRPDQYGQSELWYSQNLTEKQWLDDWKQLAKRYKDNPRVIGADLHNEPRGQATWGDGNPKTDWRLAAEKAGNAIHSVNKNWLIFVEGTDRHGDEQFWWGGDLQGVKKYPVKLKESNKVVYSAHDYGPGVYNQNWFMAKDFPKNMPAIWKKHWAYIKQDNIAPVLLGEFGGRKTAGKSSEAVWQNALMDYLKKNQISYTYWSLNPNSGDTGGVLKNDWKSVDKNKMKMLSKYQAPLLPAKGKTSE</sequence>
<keyword evidence="10" id="KW-1133">Transmembrane helix</keyword>
<evidence type="ECO:0000256" key="1">
    <source>
        <dbReference type="ARBA" id="ARBA00000966"/>
    </source>
</evidence>
<evidence type="ECO:0000256" key="9">
    <source>
        <dbReference type="SAM" id="MobiDB-lite"/>
    </source>
</evidence>
<reference evidence="12 13" key="1">
    <citation type="journal article" date="2019" name="Int. J. Syst. Evol. Microbiol.">
        <title>The Global Catalogue of Microorganisms (GCM) 10K type strain sequencing project: providing services to taxonomists for standard genome sequencing and annotation.</title>
        <authorList>
            <consortium name="The Broad Institute Genomics Platform"/>
            <consortium name="The Broad Institute Genome Sequencing Center for Infectious Disease"/>
            <person name="Wu L."/>
            <person name="Ma J."/>
        </authorList>
    </citation>
    <scope>NUCLEOTIDE SEQUENCE [LARGE SCALE GENOMIC DNA]</scope>
    <source>
        <strain evidence="12 13">JCM 4316</strain>
    </source>
</reference>
<dbReference type="InterPro" id="IPR017853">
    <property type="entry name" value="GH"/>
</dbReference>
<dbReference type="Pfam" id="PF00150">
    <property type="entry name" value="Cellulase"/>
    <property type="match status" value="1"/>
</dbReference>
<evidence type="ECO:0000313" key="13">
    <source>
        <dbReference type="Proteomes" id="UP001500253"/>
    </source>
</evidence>
<keyword evidence="5" id="KW-0119">Carbohydrate metabolism</keyword>
<dbReference type="EMBL" id="BAAASD010000013">
    <property type="protein sequence ID" value="GAA2346619.1"/>
    <property type="molecule type" value="Genomic_DNA"/>
</dbReference>
<evidence type="ECO:0000256" key="7">
    <source>
        <dbReference type="ARBA" id="ARBA00023326"/>
    </source>
</evidence>
<feature type="region of interest" description="Disordered" evidence="9">
    <location>
        <begin position="1"/>
        <end position="20"/>
    </location>
</feature>
<dbReference type="PANTHER" id="PTHR35923:SF2">
    <property type="entry name" value="ENDOGLUCANASE"/>
    <property type="match status" value="1"/>
</dbReference>
<comment type="catalytic activity">
    <reaction evidence="1">
        <text>Endohydrolysis of (1-&gt;4)-beta-D-glucosidic linkages in cellulose, lichenin and cereal beta-D-glucans.</text>
        <dbReference type="EC" id="3.2.1.4"/>
    </reaction>
</comment>
<evidence type="ECO:0000256" key="8">
    <source>
        <dbReference type="RuleBase" id="RU361153"/>
    </source>
</evidence>
<evidence type="ECO:0000256" key="5">
    <source>
        <dbReference type="ARBA" id="ARBA00023277"/>
    </source>
</evidence>
<proteinExistence type="inferred from homology"/>
<protein>
    <recommendedName>
        <fullName evidence="2">cellulase</fullName>
        <ecNumber evidence="2">3.2.1.4</ecNumber>
    </recommendedName>
</protein>
<keyword evidence="13" id="KW-1185">Reference proteome</keyword>
<dbReference type="InterPro" id="IPR001547">
    <property type="entry name" value="Glyco_hydro_5"/>
</dbReference>
<organism evidence="12 13">
    <name type="scientific">Streptomyces cuspidosporus</name>
    <dbReference type="NCBI Taxonomy" id="66882"/>
    <lineage>
        <taxon>Bacteria</taxon>
        <taxon>Bacillati</taxon>
        <taxon>Actinomycetota</taxon>
        <taxon>Actinomycetes</taxon>
        <taxon>Kitasatosporales</taxon>
        <taxon>Streptomycetaceae</taxon>
        <taxon>Streptomyces</taxon>
    </lineage>
</organism>
<evidence type="ECO:0000256" key="3">
    <source>
        <dbReference type="ARBA" id="ARBA00022801"/>
    </source>
</evidence>
<accession>A0ABN3G8X9</accession>
<comment type="caution">
    <text evidence="12">The sequence shown here is derived from an EMBL/GenBank/DDBJ whole genome shotgun (WGS) entry which is preliminary data.</text>
</comment>
<gene>
    <name evidence="12" type="ORF">GCM10010246_36180</name>
</gene>
<keyword evidence="3 8" id="KW-0378">Hydrolase</keyword>
<keyword evidence="10" id="KW-0812">Transmembrane</keyword>
<dbReference type="Proteomes" id="UP001500253">
    <property type="component" value="Unassembled WGS sequence"/>
</dbReference>
<keyword evidence="7" id="KW-0624">Polysaccharide degradation</keyword>
<dbReference type="SUPFAM" id="SSF51445">
    <property type="entry name" value="(Trans)glycosidases"/>
    <property type="match status" value="1"/>
</dbReference>
<dbReference type="Gene3D" id="3.20.20.80">
    <property type="entry name" value="Glycosidases"/>
    <property type="match status" value="1"/>
</dbReference>
<dbReference type="PANTHER" id="PTHR35923">
    <property type="entry name" value="MAJOR EXTRACELLULAR ENDOGLUCANASE"/>
    <property type="match status" value="1"/>
</dbReference>
<evidence type="ECO:0000256" key="6">
    <source>
        <dbReference type="ARBA" id="ARBA00023295"/>
    </source>
</evidence>
<evidence type="ECO:0000313" key="12">
    <source>
        <dbReference type="EMBL" id="GAA2346619.1"/>
    </source>
</evidence>
<name>A0ABN3G8X9_9ACTN</name>
<evidence type="ECO:0000256" key="2">
    <source>
        <dbReference type="ARBA" id="ARBA00012601"/>
    </source>
</evidence>
<feature type="domain" description="Glycoside hydrolase family 5" evidence="11">
    <location>
        <begin position="89"/>
        <end position="394"/>
    </location>
</feature>
<dbReference type="PROSITE" id="PS00659">
    <property type="entry name" value="GLYCOSYL_HYDROL_F5"/>
    <property type="match status" value="1"/>
</dbReference>
<feature type="transmembrane region" description="Helical" evidence="10">
    <location>
        <begin position="29"/>
        <end position="50"/>
    </location>
</feature>
<dbReference type="RefSeq" id="WP_346175467.1">
    <property type="nucleotide sequence ID" value="NZ_BAAASD010000013.1"/>
</dbReference>
<evidence type="ECO:0000256" key="4">
    <source>
        <dbReference type="ARBA" id="ARBA00023001"/>
    </source>
</evidence>
<dbReference type="EC" id="3.2.1.4" evidence="2"/>
<evidence type="ECO:0000259" key="11">
    <source>
        <dbReference type="Pfam" id="PF00150"/>
    </source>
</evidence>